<feature type="compositionally biased region" description="Low complexity" evidence="1">
    <location>
        <begin position="64"/>
        <end position="76"/>
    </location>
</feature>
<name>A0A261Y8B8_9FUNG</name>
<evidence type="ECO:0000256" key="1">
    <source>
        <dbReference type="SAM" id="MobiDB-lite"/>
    </source>
</evidence>
<dbReference type="OrthoDB" id="2538345at2759"/>
<feature type="compositionally biased region" description="Polar residues" evidence="1">
    <location>
        <begin position="228"/>
        <end position="245"/>
    </location>
</feature>
<gene>
    <name evidence="2" type="ORF">BZG36_00210</name>
</gene>
<dbReference type="PANTHER" id="PTHR34689">
    <property type="entry name" value="NUCLEIC ACID-BINDING PROTEIN"/>
    <property type="match status" value="1"/>
</dbReference>
<organism evidence="2 3">
    <name type="scientific">Bifiguratus adelaidae</name>
    <dbReference type="NCBI Taxonomy" id="1938954"/>
    <lineage>
        <taxon>Eukaryota</taxon>
        <taxon>Fungi</taxon>
        <taxon>Fungi incertae sedis</taxon>
        <taxon>Mucoromycota</taxon>
        <taxon>Mucoromycotina</taxon>
        <taxon>Endogonomycetes</taxon>
        <taxon>Endogonales</taxon>
        <taxon>Endogonales incertae sedis</taxon>
        <taxon>Bifiguratus</taxon>
    </lineage>
</organism>
<dbReference type="PANTHER" id="PTHR34689:SF1">
    <property type="entry name" value="NUCLEIC ACID-BINDING PROTEIN"/>
    <property type="match status" value="1"/>
</dbReference>
<feature type="region of interest" description="Disordered" evidence="1">
    <location>
        <begin position="221"/>
        <end position="245"/>
    </location>
</feature>
<sequence>MTRATEQKVQARIAGVRDLAVRKVHPHLIDETGHLHGQSTGIRAEAQGSGLEGIAHTIVEGVQDSGSSSDSSGSGSDTHHRRHRHHRERRKSQDRDRKKKSKHRHSHKKDRKKKHKKEKRSSHVASYEWGKYGIIYENDIYSKEQEFQAWLVEVKKMNPELITPAKSKELFQGFIEDYNTATMPHEKYYNLEKWEARQRALRMGEKPPPDDDTIDLRKDEEALRSSHRQQSNKTPPTTMLSNTQLEDLRRIQNERVMGDRMRKLGMKVKEGFGVRYESEF</sequence>
<feature type="compositionally biased region" description="Basic residues" evidence="1">
    <location>
        <begin position="97"/>
        <end position="122"/>
    </location>
</feature>
<protein>
    <submittedName>
        <fullName evidence="2">Uncharacterized protein</fullName>
    </submittedName>
</protein>
<evidence type="ECO:0000313" key="3">
    <source>
        <dbReference type="Proteomes" id="UP000242875"/>
    </source>
</evidence>
<comment type="caution">
    <text evidence="2">The sequence shown here is derived from an EMBL/GenBank/DDBJ whole genome shotgun (WGS) entry which is preliminary data.</text>
</comment>
<reference evidence="2 3" key="1">
    <citation type="journal article" date="2017" name="Mycologia">
        <title>Bifiguratus adelaidae, gen. et sp. nov., a new member of Mucoromycotina in endophytic and soil-dwelling habitats.</title>
        <authorList>
            <person name="Torres-Cruz T.J."/>
            <person name="Billingsley Tobias T.L."/>
            <person name="Almatruk M."/>
            <person name="Hesse C."/>
            <person name="Kuske C.R."/>
            <person name="Desiro A."/>
            <person name="Benucci G.M."/>
            <person name="Bonito G."/>
            <person name="Stajich J.E."/>
            <person name="Dunlap C."/>
            <person name="Arnold A.E."/>
            <person name="Porras-Alfaro A."/>
        </authorList>
    </citation>
    <scope>NUCLEOTIDE SEQUENCE [LARGE SCALE GENOMIC DNA]</scope>
    <source>
        <strain evidence="2 3">AZ0501</strain>
    </source>
</reference>
<dbReference type="Proteomes" id="UP000242875">
    <property type="component" value="Unassembled WGS sequence"/>
</dbReference>
<dbReference type="AlphaFoldDB" id="A0A261Y8B8"/>
<evidence type="ECO:0000313" key="2">
    <source>
        <dbReference type="EMBL" id="OZJ06867.1"/>
    </source>
</evidence>
<keyword evidence="3" id="KW-1185">Reference proteome</keyword>
<accession>A0A261Y8B8</accession>
<feature type="compositionally biased region" description="Basic residues" evidence="1">
    <location>
        <begin position="79"/>
        <end position="90"/>
    </location>
</feature>
<proteinExistence type="predicted"/>
<feature type="region of interest" description="Disordered" evidence="1">
    <location>
        <begin position="62"/>
        <end position="123"/>
    </location>
</feature>
<dbReference type="EMBL" id="MVBO01000001">
    <property type="protein sequence ID" value="OZJ06867.1"/>
    <property type="molecule type" value="Genomic_DNA"/>
</dbReference>